<sequence length="313" mass="35484">MRSLGTFLVTFLNLGLLRCSAFLTGRIAAAGSILSPTDQDRRRGGDRGAVSFLPAQSDPSSLTQTESGKAMKEGTGVETWVPGDPLLLKFFASDYCPYCHRVWLLLVHQKVSFERHLIDLASESKPPFFLEINPEGKVPTVLAHPVDDQTPEVHVESLDILRWISRETGFDKDLTEEEKQRVEDILSDWQLIEDVTWNLMCENNGRACEKLQRKNCSETLYDFDRKVARFQKEGKGGRFLAGTLQPSLADFAFWPLFERMIPVLSSVKKYEIFGQKGYRYPRPVLKAWAVAMGELEAVKAVRLPDSNYVQLHQ</sequence>
<dbReference type="InterPro" id="IPR040079">
    <property type="entry name" value="Glutathione_S-Trfase"/>
</dbReference>
<protein>
    <recommendedName>
        <fullName evidence="6">GST N-terminal domain-containing protein</fullName>
    </recommendedName>
</protein>
<feature type="compositionally biased region" description="Polar residues" evidence="1">
    <location>
        <begin position="57"/>
        <end position="67"/>
    </location>
</feature>
<name>A0A0G4HFA1_9ALVE</name>
<dbReference type="AlphaFoldDB" id="A0A0G4HFA1"/>
<dbReference type="PROSITE" id="PS50404">
    <property type="entry name" value="GST_NTER"/>
    <property type="match status" value="1"/>
</dbReference>
<dbReference type="InterPro" id="IPR050983">
    <property type="entry name" value="GST_Omega/HSP26"/>
</dbReference>
<dbReference type="SUPFAM" id="SSF47616">
    <property type="entry name" value="GST C-terminal domain-like"/>
    <property type="match status" value="1"/>
</dbReference>
<dbReference type="Gene3D" id="3.40.30.10">
    <property type="entry name" value="Glutaredoxin"/>
    <property type="match status" value="1"/>
</dbReference>
<dbReference type="SFLD" id="SFLDS00019">
    <property type="entry name" value="Glutathione_Transferase_(cytos"/>
    <property type="match status" value="1"/>
</dbReference>
<evidence type="ECO:0008006" key="6">
    <source>
        <dbReference type="Google" id="ProtNLM"/>
    </source>
</evidence>
<dbReference type="Gene3D" id="1.20.1050.10">
    <property type="match status" value="1"/>
</dbReference>
<keyword evidence="2" id="KW-0732">Signal</keyword>
<feature type="domain" description="GST C-terminal" evidence="4">
    <location>
        <begin position="175"/>
        <end position="313"/>
    </location>
</feature>
<proteinExistence type="predicted"/>
<feature type="chain" id="PRO_5005191460" description="GST N-terminal domain-containing protein" evidence="2">
    <location>
        <begin position="22"/>
        <end position="313"/>
    </location>
</feature>
<dbReference type="InterPro" id="IPR010987">
    <property type="entry name" value="Glutathione-S-Trfase_C-like"/>
</dbReference>
<dbReference type="SUPFAM" id="SSF52833">
    <property type="entry name" value="Thioredoxin-like"/>
    <property type="match status" value="1"/>
</dbReference>
<dbReference type="PANTHER" id="PTHR43968">
    <property type="match status" value="1"/>
</dbReference>
<feature type="domain" description="GST N-terminal" evidence="3">
    <location>
        <begin position="86"/>
        <end position="172"/>
    </location>
</feature>
<dbReference type="Pfam" id="PF13410">
    <property type="entry name" value="GST_C_2"/>
    <property type="match status" value="1"/>
</dbReference>
<feature type="region of interest" description="Disordered" evidence="1">
    <location>
        <begin position="37"/>
        <end position="71"/>
    </location>
</feature>
<dbReference type="PROSITE" id="PS50405">
    <property type="entry name" value="GST_CTER"/>
    <property type="match status" value="1"/>
</dbReference>
<accession>A0A0G4HFA1</accession>
<dbReference type="PANTHER" id="PTHR43968:SF6">
    <property type="entry name" value="GLUTATHIONE S-TRANSFERASE OMEGA"/>
    <property type="match status" value="1"/>
</dbReference>
<gene>
    <name evidence="5" type="ORF">Cvel_26886</name>
</gene>
<dbReference type="PhylomeDB" id="A0A0G4HFA1"/>
<evidence type="ECO:0000259" key="3">
    <source>
        <dbReference type="PROSITE" id="PS50404"/>
    </source>
</evidence>
<evidence type="ECO:0000259" key="4">
    <source>
        <dbReference type="PROSITE" id="PS50405"/>
    </source>
</evidence>
<dbReference type="CDD" id="cd00570">
    <property type="entry name" value="GST_N_family"/>
    <property type="match status" value="1"/>
</dbReference>
<dbReference type="InterPro" id="IPR004045">
    <property type="entry name" value="Glutathione_S-Trfase_N"/>
</dbReference>
<evidence type="ECO:0000313" key="5">
    <source>
        <dbReference type="EMBL" id="CEM42603.1"/>
    </source>
</evidence>
<evidence type="ECO:0000256" key="2">
    <source>
        <dbReference type="SAM" id="SignalP"/>
    </source>
</evidence>
<dbReference type="VEuPathDB" id="CryptoDB:Cvel_26886"/>
<dbReference type="GO" id="GO:0005737">
    <property type="term" value="C:cytoplasm"/>
    <property type="evidence" value="ECO:0007669"/>
    <property type="project" value="TreeGrafter"/>
</dbReference>
<dbReference type="InterPro" id="IPR036282">
    <property type="entry name" value="Glutathione-S-Trfase_C_sf"/>
</dbReference>
<dbReference type="EMBL" id="CDMZ01002492">
    <property type="protein sequence ID" value="CEM42603.1"/>
    <property type="molecule type" value="Genomic_DNA"/>
</dbReference>
<organism evidence="5">
    <name type="scientific">Chromera velia CCMP2878</name>
    <dbReference type="NCBI Taxonomy" id="1169474"/>
    <lineage>
        <taxon>Eukaryota</taxon>
        <taxon>Sar</taxon>
        <taxon>Alveolata</taxon>
        <taxon>Colpodellida</taxon>
        <taxon>Chromeraceae</taxon>
        <taxon>Chromera</taxon>
    </lineage>
</organism>
<dbReference type="InterPro" id="IPR036249">
    <property type="entry name" value="Thioredoxin-like_sf"/>
</dbReference>
<dbReference type="Pfam" id="PF13409">
    <property type="entry name" value="GST_N_2"/>
    <property type="match status" value="1"/>
</dbReference>
<feature type="signal peptide" evidence="2">
    <location>
        <begin position="1"/>
        <end position="21"/>
    </location>
</feature>
<evidence type="ECO:0000256" key="1">
    <source>
        <dbReference type="SAM" id="MobiDB-lite"/>
    </source>
</evidence>
<reference evidence="5" key="1">
    <citation type="submission" date="2014-11" db="EMBL/GenBank/DDBJ databases">
        <authorList>
            <person name="Otto D Thomas"/>
            <person name="Naeem Raeece"/>
        </authorList>
    </citation>
    <scope>NUCLEOTIDE SEQUENCE</scope>
</reference>